<feature type="compositionally biased region" description="Low complexity" evidence="4">
    <location>
        <begin position="7"/>
        <end position="27"/>
    </location>
</feature>
<dbReference type="STRING" id="57577.A0A2K3P4N8"/>
<accession>A0A2K3P4N8</accession>
<proteinExistence type="inferred from homology"/>
<dbReference type="AlphaFoldDB" id="A0A2K3P4N8"/>
<keyword evidence="2" id="KW-0804">Transcription</keyword>
<dbReference type="PANTHER" id="PTHR13068:SF135">
    <property type="entry name" value="TRANSCRIPTION TERMINATION FACTOR MTERF8, CHLOROPLASTIC"/>
    <property type="match status" value="1"/>
</dbReference>
<dbReference type="Proteomes" id="UP000236291">
    <property type="component" value="Unassembled WGS sequence"/>
</dbReference>
<evidence type="ECO:0000256" key="3">
    <source>
        <dbReference type="ARBA" id="ARBA00022946"/>
    </source>
</evidence>
<feature type="compositionally biased region" description="Polar residues" evidence="4">
    <location>
        <begin position="30"/>
        <end position="45"/>
    </location>
</feature>
<feature type="region of interest" description="Disordered" evidence="4">
    <location>
        <begin position="6"/>
        <end position="45"/>
    </location>
</feature>
<name>A0A2K3P4N8_TRIPR</name>
<evidence type="ECO:0000256" key="2">
    <source>
        <dbReference type="ARBA" id="ARBA00022472"/>
    </source>
</evidence>
<keyword evidence="3" id="KW-0809">Transit peptide</keyword>
<evidence type="ECO:0000256" key="1">
    <source>
        <dbReference type="ARBA" id="ARBA00007692"/>
    </source>
</evidence>
<organism evidence="5 6">
    <name type="scientific">Trifolium pratense</name>
    <name type="common">Red clover</name>
    <dbReference type="NCBI Taxonomy" id="57577"/>
    <lineage>
        <taxon>Eukaryota</taxon>
        <taxon>Viridiplantae</taxon>
        <taxon>Streptophyta</taxon>
        <taxon>Embryophyta</taxon>
        <taxon>Tracheophyta</taxon>
        <taxon>Spermatophyta</taxon>
        <taxon>Magnoliopsida</taxon>
        <taxon>eudicotyledons</taxon>
        <taxon>Gunneridae</taxon>
        <taxon>Pentapetalae</taxon>
        <taxon>rosids</taxon>
        <taxon>fabids</taxon>
        <taxon>Fabales</taxon>
        <taxon>Fabaceae</taxon>
        <taxon>Papilionoideae</taxon>
        <taxon>50 kb inversion clade</taxon>
        <taxon>NPAAA clade</taxon>
        <taxon>Hologalegina</taxon>
        <taxon>IRL clade</taxon>
        <taxon>Trifolieae</taxon>
        <taxon>Trifolium</taxon>
    </lineage>
</organism>
<comment type="similarity">
    <text evidence="1">Belongs to the mTERF family.</text>
</comment>
<dbReference type="Pfam" id="PF02536">
    <property type="entry name" value="mTERF"/>
    <property type="match status" value="1"/>
</dbReference>
<dbReference type="GO" id="GO:0006353">
    <property type="term" value="P:DNA-templated transcription termination"/>
    <property type="evidence" value="ECO:0007669"/>
    <property type="project" value="UniProtKB-KW"/>
</dbReference>
<dbReference type="SMART" id="SM00733">
    <property type="entry name" value="Mterf"/>
    <property type="match status" value="6"/>
</dbReference>
<dbReference type="GO" id="GO:0003676">
    <property type="term" value="F:nucleic acid binding"/>
    <property type="evidence" value="ECO:0007669"/>
    <property type="project" value="InterPro"/>
</dbReference>
<protein>
    <submittedName>
        <fullName evidence="5">Transcriptionally active protein 15</fullName>
    </submittedName>
</protein>
<reference evidence="5 6" key="1">
    <citation type="journal article" date="2014" name="Am. J. Bot.">
        <title>Genome assembly and annotation for red clover (Trifolium pratense; Fabaceae).</title>
        <authorList>
            <person name="Istvanek J."/>
            <person name="Jaros M."/>
            <person name="Krenek A."/>
            <person name="Repkova J."/>
        </authorList>
    </citation>
    <scope>NUCLEOTIDE SEQUENCE [LARGE SCALE GENOMIC DNA]</scope>
    <source>
        <strain evidence="6">cv. Tatra</strain>
        <tissue evidence="5">Young leaves</tissue>
    </source>
</reference>
<sequence length="517" mass="58997">MAIAALSIFSNSPSSSSSSSTTTFHPYPSNPSHSLQPTTFSPPLQTQPSFSLLTKSHPPNNYFSRFRFRPSIHSFFRCRSSSNAPNVDVQFGTLISLFQEIGISFEETKLLLLKSNELTSIQLDSLRDRVLSLHSLGLDRVSINHFVTNRLTVLTTNEIDPLLSFLRNELHGQLAQAKLKRLLLSNEPKNLSSFPQKVRLLVDRGMPVDKIVGVLNKVNLSKAICNRSINEIERIIDFLEPFGGVNLIVKHPAILNHCLDSKLIPRISVLTKLSGGDEDGIRIVLNRFPFILNYTVEHVEEHLQFLRSFADLDDEQIFKIVLVFPAIFTNNIERKLRPRIQFLKECGLDSEDIFKFLIQAPLFLSASFRDNLAYKFVFLVKIGYKYRTKGLAMAIAASTRISCENMQKVLSLFLNYGFSFEDIFAMSMKQPLILRYNHASVETKMKYLIEEMNRDIRELLDFPAFLGYKFDDRIKHRYEIEKGLKGGQISLNQLLTVSSENFTDKQKKDSSVKSELK</sequence>
<evidence type="ECO:0000256" key="4">
    <source>
        <dbReference type="SAM" id="MobiDB-lite"/>
    </source>
</evidence>
<evidence type="ECO:0000313" key="6">
    <source>
        <dbReference type="Proteomes" id="UP000236291"/>
    </source>
</evidence>
<dbReference type="PANTHER" id="PTHR13068">
    <property type="entry name" value="CGI-12 PROTEIN-RELATED"/>
    <property type="match status" value="1"/>
</dbReference>
<dbReference type="Gene3D" id="1.25.70.10">
    <property type="entry name" value="Transcription termination factor 3, mitochondrial"/>
    <property type="match status" value="2"/>
</dbReference>
<dbReference type="EMBL" id="ASHM01003691">
    <property type="protein sequence ID" value="PNY10255.1"/>
    <property type="molecule type" value="Genomic_DNA"/>
</dbReference>
<keyword evidence="2" id="KW-0806">Transcription termination</keyword>
<dbReference type="InterPro" id="IPR038538">
    <property type="entry name" value="MTERF_sf"/>
</dbReference>
<keyword evidence="2" id="KW-0805">Transcription regulation</keyword>
<reference evidence="5 6" key="2">
    <citation type="journal article" date="2017" name="Front. Plant Sci.">
        <title>Gene Classification and Mining of Molecular Markers Useful in Red Clover (Trifolium pratense) Breeding.</title>
        <authorList>
            <person name="Istvanek J."/>
            <person name="Dluhosova J."/>
            <person name="Dluhos P."/>
            <person name="Patkova L."/>
            <person name="Nedelnik J."/>
            <person name="Repkova J."/>
        </authorList>
    </citation>
    <scope>NUCLEOTIDE SEQUENCE [LARGE SCALE GENOMIC DNA]</scope>
    <source>
        <strain evidence="6">cv. Tatra</strain>
        <tissue evidence="5">Young leaves</tissue>
    </source>
</reference>
<gene>
    <name evidence="5" type="ORF">L195_g006826</name>
</gene>
<dbReference type="InterPro" id="IPR003690">
    <property type="entry name" value="MTERF"/>
</dbReference>
<comment type="caution">
    <text evidence="5">The sequence shown here is derived from an EMBL/GenBank/DDBJ whole genome shotgun (WGS) entry which is preliminary data.</text>
</comment>
<evidence type="ECO:0000313" key="5">
    <source>
        <dbReference type="EMBL" id="PNY10255.1"/>
    </source>
</evidence>